<organism evidence="1 2">
    <name type="scientific">Rhizodiscina lignyota</name>
    <dbReference type="NCBI Taxonomy" id="1504668"/>
    <lineage>
        <taxon>Eukaryota</taxon>
        <taxon>Fungi</taxon>
        <taxon>Dikarya</taxon>
        <taxon>Ascomycota</taxon>
        <taxon>Pezizomycotina</taxon>
        <taxon>Dothideomycetes</taxon>
        <taxon>Pleosporomycetidae</taxon>
        <taxon>Aulographales</taxon>
        <taxon>Rhizodiscinaceae</taxon>
        <taxon>Rhizodiscina</taxon>
    </lineage>
</organism>
<dbReference type="AlphaFoldDB" id="A0A9P4I687"/>
<evidence type="ECO:0000313" key="1">
    <source>
        <dbReference type="EMBL" id="KAF2092551.1"/>
    </source>
</evidence>
<keyword evidence="2" id="KW-1185">Reference proteome</keyword>
<dbReference type="Gene3D" id="1.20.1290.10">
    <property type="entry name" value="AhpD-like"/>
    <property type="match status" value="1"/>
</dbReference>
<dbReference type="OrthoDB" id="2135488at2759"/>
<gene>
    <name evidence="1" type="ORF">NA57DRAFT_69747</name>
</gene>
<dbReference type="Proteomes" id="UP000799772">
    <property type="component" value="Unassembled WGS sequence"/>
</dbReference>
<accession>A0A9P4I687</accession>
<evidence type="ECO:0008006" key="3">
    <source>
        <dbReference type="Google" id="ProtNLM"/>
    </source>
</evidence>
<evidence type="ECO:0000313" key="2">
    <source>
        <dbReference type="Proteomes" id="UP000799772"/>
    </source>
</evidence>
<dbReference type="EMBL" id="ML978145">
    <property type="protein sequence ID" value="KAF2092551.1"/>
    <property type="molecule type" value="Genomic_DNA"/>
</dbReference>
<sequence>MRLPYTSATPSFKTAEESQILDRTAGTMIAIRTKNSLPPDVREMTFCRAAALTGAWYEWDIHSPIGLEAGIGDDVMKLLKEGKSLGEGPGSLDKRQRAVVEYTDAMTLSGKVPKAVFEAVRAHFNEKEMVELTASIAGFNTVSRFVVALDVGEKNV</sequence>
<comment type="caution">
    <text evidence="1">The sequence shown here is derived from an EMBL/GenBank/DDBJ whole genome shotgun (WGS) entry which is preliminary data.</text>
</comment>
<dbReference type="InterPro" id="IPR029032">
    <property type="entry name" value="AhpD-like"/>
</dbReference>
<reference evidence="1" key="1">
    <citation type="journal article" date="2020" name="Stud. Mycol.">
        <title>101 Dothideomycetes genomes: a test case for predicting lifestyles and emergence of pathogens.</title>
        <authorList>
            <person name="Haridas S."/>
            <person name="Albert R."/>
            <person name="Binder M."/>
            <person name="Bloem J."/>
            <person name="Labutti K."/>
            <person name="Salamov A."/>
            <person name="Andreopoulos B."/>
            <person name="Baker S."/>
            <person name="Barry K."/>
            <person name="Bills G."/>
            <person name="Bluhm B."/>
            <person name="Cannon C."/>
            <person name="Castanera R."/>
            <person name="Culley D."/>
            <person name="Daum C."/>
            <person name="Ezra D."/>
            <person name="Gonzalez J."/>
            <person name="Henrissat B."/>
            <person name="Kuo A."/>
            <person name="Liang C."/>
            <person name="Lipzen A."/>
            <person name="Lutzoni F."/>
            <person name="Magnuson J."/>
            <person name="Mondo S."/>
            <person name="Nolan M."/>
            <person name="Ohm R."/>
            <person name="Pangilinan J."/>
            <person name="Park H.-J."/>
            <person name="Ramirez L."/>
            <person name="Alfaro M."/>
            <person name="Sun H."/>
            <person name="Tritt A."/>
            <person name="Yoshinaga Y."/>
            <person name="Zwiers L.-H."/>
            <person name="Turgeon B."/>
            <person name="Goodwin S."/>
            <person name="Spatafora J."/>
            <person name="Crous P."/>
            <person name="Grigoriev I."/>
        </authorList>
    </citation>
    <scope>NUCLEOTIDE SEQUENCE</scope>
    <source>
        <strain evidence="1">CBS 133067</strain>
    </source>
</reference>
<dbReference type="PANTHER" id="PTHR34846:SF11">
    <property type="entry name" value="4-CARBOXYMUCONOLACTONE DECARBOXYLASE FAMILY PROTEIN (AFU_ORTHOLOGUE AFUA_6G11590)"/>
    <property type="match status" value="1"/>
</dbReference>
<protein>
    <recommendedName>
        <fullName evidence="3">Carboxymuconolactone decarboxylase-like domain-containing protein</fullName>
    </recommendedName>
</protein>
<proteinExistence type="predicted"/>
<dbReference type="SUPFAM" id="SSF69118">
    <property type="entry name" value="AhpD-like"/>
    <property type="match status" value="1"/>
</dbReference>
<name>A0A9P4I687_9PEZI</name>
<dbReference type="PANTHER" id="PTHR34846">
    <property type="entry name" value="4-CARBOXYMUCONOLACTONE DECARBOXYLASE FAMILY PROTEIN (AFU_ORTHOLOGUE AFUA_6G11590)"/>
    <property type="match status" value="1"/>
</dbReference>